<proteinExistence type="predicted"/>
<accession>A0ABC9Q0V3</accession>
<dbReference type="InterPro" id="IPR023214">
    <property type="entry name" value="HAD_sf"/>
</dbReference>
<dbReference type="PANTHER" id="PTHR10000:SF55">
    <property type="entry name" value="5-AMINO-6-(5-PHOSPHO-D-RIBITYLAMINO)URACIL PHOSPHATASE YCSE"/>
    <property type="match status" value="1"/>
</dbReference>
<dbReference type="PANTHER" id="PTHR10000">
    <property type="entry name" value="PHOSPHOSERINE PHOSPHATASE"/>
    <property type="match status" value="1"/>
</dbReference>
<dbReference type="SUPFAM" id="SSF56784">
    <property type="entry name" value="HAD-like"/>
    <property type="match status" value="1"/>
</dbReference>
<dbReference type="GO" id="GO:0016791">
    <property type="term" value="F:phosphatase activity"/>
    <property type="evidence" value="ECO:0007669"/>
    <property type="project" value="UniProtKB-ARBA"/>
</dbReference>
<comment type="caution">
    <text evidence="1">The sequence shown here is derived from an EMBL/GenBank/DDBJ whole genome shotgun (WGS) entry which is preliminary data.</text>
</comment>
<dbReference type="InterPro" id="IPR000150">
    <property type="entry name" value="Cof"/>
</dbReference>
<evidence type="ECO:0000313" key="1">
    <source>
        <dbReference type="EMBL" id="EIA14312.1"/>
    </source>
</evidence>
<name>A0ABC9Q0V3_STAA5</name>
<dbReference type="AlphaFoldDB" id="A0ABC9Q0V3"/>
<dbReference type="InterPro" id="IPR036412">
    <property type="entry name" value="HAD-like_sf"/>
</dbReference>
<sequence>MTVEGNMDNVKAIFLDMDGTILHENNQASTYTKDVINRLREKGYKVFLATGRSHSEIHQLVPQDFAVNGIISSNGTIGEVDGEIIFKHGLSLAQVQQIINLAKRQQIYYEVFPFEGNRVSLKEDETWLRDMIRSQDPINGVSHSEWSSRQDALAGKIDWVTKFPEGEYSKIYLFSSNLEKITAFRDELKQNHVQLQISVSNSSRFNAETMAYQTDKGTGIKEMIEHFGINQEETLVIGDSDNDRAMFEFGHYTVAMKNARPEIQALTSDVTAYTNEEDGAAKYLAKHFLAD</sequence>
<dbReference type="Gene3D" id="3.40.50.1000">
    <property type="entry name" value="HAD superfamily/HAD-like"/>
    <property type="match status" value="1"/>
</dbReference>
<evidence type="ECO:0000313" key="2">
    <source>
        <dbReference type="Proteomes" id="UP000003093"/>
    </source>
</evidence>
<dbReference type="InterPro" id="IPR006379">
    <property type="entry name" value="HAD-SF_hydro_IIB"/>
</dbReference>
<dbReference type="SFLD" id="SFLDS00003">
    <property type="entry name" value="Haloacid_Dehalogenase"/>
    <property type="match status" value="1"/>
</dbReference>
<dbReference type="EMBL" id="AIDT01000006">
    <property type="protein sequence ID" value="EIA14312.1"/>
    <property type="molecule type" value="Genomic_DNA"/>
</dbReference>
<dbReference type="NCBIfam" id="TIGR01484">
    <property type="entry name" value="HAD-SF-IIB"/>
    <property type="match status" value="1"/>
</dbReference>
<protein>
    <recommendedName>
        <fullName evidence="3">Cof-like hydrolase</fullName>
    </recommendedName>
</protein>
<gene>
    <name evidence="1" type="ORF">ST398NM02_2192</name>
</gene>
<dbReference type="Gene3D" id="3.30.1240.10">
    <property type="match status" value="1"/>
</dbReference>
<organism evidence="1 2">
    <name type="scientific">Staphylococcus aureus subsp. aureus DR10</name>
    <dbReference type="NCBI Taxonomy" id="1155079"/>
    <lineage>
        <taxon>Bacteria</taxon>
        <taxon>Bacillati</taxon>
        <taxon>Bacillota</taxon>
        <taxon>Bacilli</taxon>
        <taxon>Bacillales</taxon>
        <taxon>Staphylococcaceae</taxon>
        <taxon>Staphylococcus</taxon>
    </lineage>
</organism>
<dbReference type="Proteomes" id="UP000003093">
    <property type="component" value="Unassembled WGS sequence"/>
</dbReference>
<evidence type="ECO:0008006" key="3">
    <source>
        <dbReference type="Google" id="ProtNLM"/>
    </source>
</evidence>
<dbReference type="Pfam" id="PF08282">
    <property type="entry name" value="Hydrolase_3"/>
    <property type="match status" value="1"/>
</dbReference>
<dbReference type="NCBIfam" id="TIGR00099">
    <property type="entry name" value="Cof-subfamily"/>
    <property type="match status" value="1"/>
</dbReference>
<dbReference type="SFLD" id="SFLDG01140">
    <property type="entry name" value="C2.B:_Phosphomannomutase_and_P"/>
    <property type="match status" value="1"/>
</dbReference>
<reference evidence="1 2" key="1">
    <citation type="journal article" date="2012" name="MBio">
        <title>Identification of a highly transmissible animal-independent Staphylococcus aureus ST398 clone with distinct genomic and cell adhesion properties.</title>
        <authorList>
            <person name="Uhlemann A.C."/>
            <person name="Porcella S.F."/>
            <person name="Trivedi S."/>
            <person name="Sullivan S.B."/>
            <person name="Hafer C."/>
            <person name="Kennedy A.D."/>
            <person name="Barbian K.D."/>
            <person name="McCarthy A.J."/>
            <person name="Street C."/>
            <person name="Hirschberg D.L."/>
            <person name="Lipkin W.I."/>
            <person name="Lindsay J.A."/>
            <person name="DeLeo F.R."/>
            <person name="Lowy F.D."/>
        </authorList>
    </citation>
    <scope>NUCLEOTIDE SEQUENCE [LARGE SCALE GENOMIC DNA]</scope>
    <source>
        <strain evidence="1 2">DR10</strain>
    </source>
</reference>